<name>A0ABP8FYQ9_9SPHI</name>
<reference evidence="3" key="1">
    <citation type="journal article" date="2019" name="Int. J. Syst. Evol. Microbiol.">
        <title>The Global Catalogue of Microorganisms (GCM) 10K type strain sequencing project: providing services to taxonomists for standard genome sequencing and annotation.</title>
        <authorList>
            <consortium name="The Broad Institute Genomics Platform"/>
            <consortium name="The Broad Institute Genome Sequencing Center for Infectious Disease"/>
            <person name="Wu L."/>
            <person name="Ma J."/>
        </authorList>
    </citation>
    <scope>NUCLEOTIDE SEQUENCE [LARGE SCALE GENOMIC DNA]</scope>
    <source>
        <strain evidence="3">JCM 17705</strain>
    </source>
</reference>
<comment type="caution">
    <text evidence="2">The sequence shown here is derived from an EMBL/GenBank/DDBJ whole genome shotgun (WGS) entry which is preliminary data.</text>
</comment>
<evidence type="ECO:0000313" key="3">
    <source>
        <dbReference type="Proteomes" id="UP001500582"/>
    </source>
</evidence>
<organism evidence="2 3">
    <name type="scientific">Mucilaginibacter gynuensis</name>
    <dbReference type="NCBI Taxonomy" id="1302236"/>
    <lineage>
        <taxon>Bacteria</taxon>
        <taxon>Pseudomonadati</taxon>
        <taxon>Bacteroidota</taxon>
        <taxon>Sphingobacteriia</taxon>
        <taxon>Sphingobacteriales</taxon>
        <taxon>Sphingobacteriaceae</taxon>
        <taxon>Mucilaginibacter</taxon>
    </lineage>
</organism>
<dbReference type="EMBL" id="BAABFT010000002">
    <property type="protein sequence ID" value="GAA4313436.1"/>
    <property type="molecule type" value="Genomic_DNA"/>
</dbReference>
<protein>
    <recommendedName>
        <fullName evidence="4">Lipoprotein</fullName>
    </recommendedName>
</protein>
<accession>A0ABP8FYQ9</accession>
<feature type="signal peptide" evidence="1">
    <location>
        <begin position="1"/>
        <end position="21"/>
    </location>
</feature>
<dbReference type="Proteomes" id="UP001500582">
    <property type="component" value="Unassembled WGS sequence"/>
</dbReference>
<dbReference type="RefSeq" id="WP_345209828.1">
    <property type="nucleotide sequence ID" value="NZ_BAABFT010000002.1"/>
</dbReference>
<keyword evidence="3" id="KW-1185">Reference proteome</keyword>
<keyword evidence="1" id="KW-0732">Signal</keyword>
<dbReference type="PROSITE" id="PS51257">
    <property type="entry name" value="PROKAR_LIPOPROTEIN"/>
    <property type="match status" value="1"/>
</dbReference>
<sequence length="177" mass="19517">MNRSTLIILLALLLVACNSPAEKKSVPADTPHQVLKTDSLKTTSTKTPVLNSIEGRYVAKPLEGDTEACDMWVEIVKEPADYSYTIKLNGKTLKGKATVSKTGDETFINFEGIKWAEYEGDISNESAEHDTTNVEIPVGIDASLEDHELIIQNTGNAMNYYVKFSGCDAKYIRLVKN</sequence>
<proteinExistence type="predicted"/>
<evidence type="ECO:0000313" key="2">
    <source>
        <dbReference type="EMBL" id="GAA4313436.1"/>
    </source>
</evidence>
<gene>
    <name evidence="2" type="ORF">GCM10023149_09200</name>
</gene>
<evidence type="ECO:0000256" key="1">
    <source>
        <dbReference type="SAM" id="SignalP"/>
    </source>
</evidence>
<evidence type="ECO:0008006" key="4">
    <source>
        <dbReference type="Google" id="ProtNLM"/>
    </source>
</evidence>
<feature type="chain" id="PRO_5046926404" description="Lipoprotein" evidence="1">
    <location>
        <begin position="22"/>
        <end position="177"/>
    </location>
</feature>